<sequence length="135" mass="15350">MKLGMREFENTMFMLRVQPTTLNIDKFAFQGDMFPQPIDDVAWGLPAYLSTDFNMFFVFAPNVGGRWAISCSQVEIKDGNQVTAMSETVPTGMGLNAVNELSPSSAIELITYLKTLEVNKLCYFDEQIANRFWKR</sequence>
<proteinExistence type="predicted"/>
<gene>
    <name evidence="1" type="ORF">FD32_GL000359</name>
</gene>
<comment type="caution">
    <text evidence="1">The sequence shown here is derived from an EMBL/GenBank/DDBJ whole genome shotgun (WGS) entry which is preliminary data.</text>
</comment>
<protein>
    <submittedName>
        <fullName evidence="1">Uncharacterized protein</fullName>
    </submittedName>
</protein>
<evidence type="ECO:0000313" key="2">
    <source>
        <dbReference type="Proteomes" id="UP000051412"/>
    </source>
</evidence>
<dbReference type="EMBL" id="AZGM01000080">
    <property type="protein sequence ID" value="KRM26583.1"/>
    <property type="molecule type" value="Genomic_DNA"/>
</dbReference>
<name>A0A0R1X8U0_9LACO</name>
<accession>A0A0R1X8U0</accession>
<keyword evidence="2" id="KW-1185">Reference proteome</keyword>
<organism evidence="1 2">
    <name type="scientific">Limosilactobacillus panis DSM 6035</name>
    <dbReference type="NCBI Taxonomy" id="1423782"/>
    <lineage>
        <taxon>Bacteria</taxon>
        <taxon>Bacillati</taxon>
        <taxon>Bacillota</taxon>
        <taxon>Bacilli</taxon>
        <taxon>Lactobacillales</taxon>
        <taxon>Lactobacillaceae</taxon>
        <taxon>Limosilactobacillus</taxon>
    </lineage>
</organism>
<evidence type="ECO:0000313" key="1">
    <source>
        <dbReference type="EMBL" id="KRM26583.1"/>
    </source>
</evidence>
<dbReference type="Proteomes" id="UP000051412">
    <property type="component" value="Unassembled WGS sequence"/>
</dbReference>
<reference evidence="1 2" key="1">
    <citation type="journal article" date="2015" name="Genome Announc.">
        <title>Expanding the biotechnology potential of lactobacilli through comparative genomics of 213 strains and associated genera.</title>
        <authorList>
            <person name="Sun Z."/>
            <person name="Harris H.M."/>
            <person name="McCann A."/>
            <person name="Guo C."/>
            <person name="Argimon S."/>
            <person name="Zhang W."/>
            <person name="Yang X."/>
            <person name="Jeffery I.B."/>
            <person name="Cooney J.C."/>
            <person name="Kagawa T.F."/>
            <person name="Liu W."/>
            <person name="Song Y."/>
            <person name="Salvetti E."/>
            <person name="Wrobel A."/>
            <person name="Rasinkangas P."/>
            <person name="Parkhill J."/>
            <person name="Rea M.C."/>
            <person name="O'Sullivan O."/>
            <person name="Ritari J."/>
            <person name="Douillard F.P."/>
            <person name="Paul Ross R."/>
            <person name="Yang R."/>
            <person name="Briner A.E."/>
            <person name="Felis G.E."/>
            <person name="de Vos W.M."/>
            <person name="Barrangou R."/>
            <person name="Klaenhammer T.R."/>
            <person name="Caufield P.W."/>
            <person name="Cui Y."/>
            <person name="Zhang H."/>
            <person name="O'Toole P.W."/>
        </authorList>
    </citation>
    <scope>NUCLEOTIDE SEQUENCE [LARGE SCALE GENOMIC DNA]</scope>
    <source>
        <strain evidence="1 2">DSM 6035</strain>
    </source>
</reference>
<dbReference type="PATRIC" id="fig|1423782.4.peg.369"/>
<dbReference type="STRING" id="1423782.FD32_GL000359"/>
<dbReference type="AlphaFoldDB" id="A0A0R1X8U0"/>